<dbReference type="Gene3D" id="3.40.50.1010">
    <property type="entry name" value="5'-nuclease"/>
    <property type="match status" value="1"/>
</dbReference>
<evidence type="ECO:0000313" key="2">
    <source>
        <dbReference type="EMBL" id="RYC11657.1"/>
    </source>
</evidence>
<dbReference type="Pfam" id="PF01850">
    <property type="entry name" value="PIN"/>
    <property type="match status" value="1"/>
</dbReference>
<reference evidence="2 3" key="1">
    <citation type="submission" date="2019-01" db="EMBL/GenBank/DDBJ databases">
        <authorList>
            <person name="Deng T."/>
        </authorList>
    </citation>
    <scope>NUCLEOTIDE SEQUENCE [LARGE SCALE GENOMIC DNA]</scope>
    <source>
        <strain evidence="2 3">F8825</strain>
    </source>
</reference>
<comment type="caution">
    <text evidence="2">The sequence shown here is derived from an EMBL/GenBank/DDBJ whole genome shotgun (WGS) entry which is preliminary data.</text>
</comment>
<dbReference type="Proteomes" id="UP000291088">
    <property type="component" value="Unassembled WGS sequence"/>
</dbReference>
<dbReference type="AlphaFoldDB" id="A0A4V1RQ53"/>
<evidence type="ECO:0000259" key="1">
    <source>
        <dbReference type="Pfam" id="PF01850"/>
    </source>
</evidence>
<dbReference type="InterPro" id="IPR029060">
    <property type="entry name" value="PIN-like_dom_sf"/>
</dbReference>
<keyword evidence="3" id="KW-1185">Reference proteome</keyword>
<dbReference type="RefSeq" id="WP_129332098.1">
    <property type="nucleotide sequence ID" value="NZ_SDVB01000238.1"/>
</dbReference>
<name>A0A4V1RQ53_9HYPH</name>
<dbReference type="InterPro" id="IPR002716">
    <property type="entry name" value="PIN_dom"/>
</dbReference>
<evidence type="ECO:0000313" key="3">
    <source>
        <dbReference type="Proteomes" id="UP000291088"/>
    </source>
</evidence>
<gene>
    <name evidence="2" type="ORF">EUU22_11285</name>
</gene>
<feature type="domain" description="PIN" evidence="1">
    <location>
        <begin position="4"/>
        <end position="110"/>
    </location>
</feature>
<dbReference type="EMBL" id="SDVB01000238">
    <property type="protein sequence ID" value="RYC11657.1"/>
    <property type="molecule type" value="Genomic_DNA"/>
</dbReference>
<organism evidence="2 3">
    <name type="scientific">Ciceribacter ferrooxidans</name>
    <dbReference type="NCBI Taxonomy" id="2509717"/>
    <lineage>
        <taxon>Bacteria</taxon>
        <taxon>Pseudomonadati</taxon>
        <taxon>Pseudomonadota</taxon>
        <taxon>Alphaproteobacteria</taxon>
        <taxon>Hyphomicrobiales</taxon>
        <taxon>Rhizobiaceae</taxon>
        <taxon>Ciceribacter</taxon>
    </lineage>
</organism>
<accession>A0A4V1RQ53</accession>
<dbReference type="SUPFAM" id="SSF88723">
    <property type="entry name" value="PIN domain-like"/>
    <property type="match status" value="1"/>
</dbReference>
<sequence>MADDPAQHARAVDFFRGRSAESPAYVSVLVFVETCWVMNKSYRIDNRKIALLFQGLLESREIVFEDPDFVAGVFTADRLEKFDIADHVIAALAKKAGCLKTVTFDQQAARYIPGMELLA</sequence>
<dbReference type="OrthoDB" id="3175275at2"/>
<protein>
    <submittedName>
        <fullName evidence="2">PIN domain-containing protein</fullName>
    </submittedName>
</protein>
<proteinExistence type="predicted"/>